<dbReference type="InterPro" id="IPR011053">
    <property type="entry name" value="Single_hybrid_motif"/>
</dbReference>
<dbReference type="PROSITE" id="PS50979">
    <property type="entry name" value="BC"/>
    <property type="match status" value="1"/>
</dbReference>
<dbReference type="SUPFAM" id="SSF51230">
    <property type="entry name" value="Single hybrid motif"/>
    <property type="match status" value="1"/>
</dbReference>
<dbReference type="InterPro" id="IPR005482">
    <property type="entry name" value="Biotin_COase_C"/>
</dbReference>
<keyword evidence="5" id="KW-0092">Biotin</keyword>
<dbReference type="EMBL" id="MCRM02000027">
    <property type="protein sequence ID" value="PNV72853.1"/>
    <property type="molecule type" value="Genomic_DNA"/>
</dbReference>
<feature type="domain" description="ATP-grasp" evidence="7">
    <location>
        <begin position="167"/>
        <end position="362"/>
    </location>
</feature>
<protein>
    <submittedName>
        <fullName evidence="10">Carbamoyl-phosphate synthase subunit L</fullName>
    </submittedName>
</protein>
<proteinExistence type="predicted"/>
<dbReference type="InterPro" id="IPR011761">
    <property type="entry name" value="ATP-grasp"/>
</dbReference>
<evidence type="ECO:0000259" key="8">
    <source>
        <dbReference type="PROSITE" id="PS50979"/>
    </source>
</evidence>
<feature type="domain" description="Biotin carboxylation" evidence="8">
    <location>
        <begin position="45"/>
        <end position="496"/>
    </location>
</feature>
<dbReference type="SUPFAM" id="SSF52440">
    <property type="entry name" value="PreATP-grasp domain"/>
    <property type="match status" value="1"/>
</dbReference>
<dbReference type="Gene3D" id="2.40.50.100">
    <property type="match status" value="1"/>
</dbReference>
<keyword evidence="2" id="KW-0436">Ligase</keyword>
<organism evidence="10 11">
    <name type="scientific">Leptospira inadai serovar Lyme</name>
    <dbReference type="NCBI Taxonomy" id="293084"/>
    <lineage>
        <taxon>Bacteria</taxon>
        <taxon>Pseudomonadati</taxon>
        <taxon>Spirochaetota</taxon>
        <taxon>Spirochaetia</taxon>
        <taxon>Leptospirales</taxon>
        <taxon>Leptospiraceae</taxon>
        <taxon>Leptospira</taxon>
    </lineage>
</organism>
<dbReference type="Pfam" id="PF00364">
    <property type="entry name" value="Biotin_lipoyl"/>
    <property type="match status" value="1"/>
</dbReference>
<dbReference type="PROSITE" id="PS50989">
    <property type="entry name" value="COA_CT_CTER"/>
    <property type="match status" value="1"/>
</dbReference>
<dbReference type="Proteomes" id="UP000094669">
    <property type="component" value="Unassembled WGS sequence"/>
</dbReference>
<dbReference type="SMART" id="SM00878">
    <property type="entry name" value="Biotin_carb_C"/>
    <property type="match status" value="1"/>
</dbReference>
<dbReference type="InterPro" id="IPR011763">
    <property type="entry name" value="COA_CT_C"/>
</dbReference>
<evidence type="ECO:0000259" key="9">
    <source>
        <dbReference type="PROSITE" id="PS50989"/>
    </source>
</evidence>
<name>A0ABX4YEA3_9LEPT</name>
<comment type="caution">
    <text evidence="10">The sequence shown here is derived from an EMBL/GenBank/DDBJ whole genome shotgun (WGS) entry which is preliminary data.</text>
</comment>
<accession>A0ABX4YEA3</accession>
<feature type="domain" description="CoA carboxyltransferase C-terminal" evidence="9">
    <location>
        <begin position="1714"/>
        <end position="1968"/>
    </location>
</feature>
<dbReference type="InterPro" id="IPR011054">
    <property type="entry name" value="Rudment_hybrid_motif"/>
</dbReference>
<dbReference type="Pfam" id="PF02786">
    <property type="entry name" value="CPSase_L_D2"/>
    <property type="match status" value="1"/>
</dbReference>
<dbReference type="PROSITE" id="PS00867">
    <property type="entry name" value="CPSASE_2"/>
    <property type="match status" value="1"/>
</dbReference>
<keyword evidence="3 6" id="KW-0547">Nucleotide-binding</keyword>
<evidence type="ECO:0000313" key="10">
    <source>
        <dbReference type="EMBL" id="PNV72853.1"/>
    </source>
</evidence>
<dbReference type="InterPro" id="IPR034733">
    <property type="entry name" value="AcCoA_carboxyl_beta"/>
</dbReference>
<dbReference type="InterPro" id="IPR011764">
    <property type="entry name" value="Biotin_carboxylation_dom"/>
</dbReference>
<dbReference type="Gene3D" id="3.30.470.20">
    <property type="entry name" value="ATP-grasp fold, B domain"/>
    <property type="match status" value="1"/>
</dbReference>
<dbReference type="InterPro" id="IPR050856">
    <property type="entry name" value="Biotin_carboxylase_complex"/>
</dbReference>
<dbReference type="SUPFAM" id="SSF51246">
    <property type="entry name" value="Rudiment single hybrid motif"/>
    <property type="match status" value="1"/>
</dbReference>
<dbReference type="InterPro" id="IPR029045">
    <property type="entry name" value="ClpP/crotonase-like_dom_sf"/>
</dbReference>
<dbReference type="PROSITE" id="PS50975">
    <property type="entry name" value="ATP_GRASP"/>
    <property type="match status" value="1"/>
</dbReference>
<dbReference type="SUPFAM" id="SSF52096">
    <property type="entry name" value="ClpP/crotonase"/>
    <property type="match status" value="2"/>
</dbReference>
<keyword evidence="4 6" id="KW-0067">ATP-binding</keyword>
<evidence type="ECO:0000313" key="11">
    <source>
        <dbReference type="Proteomes" id="UP000094669"/>
    </source>
</evidence>
<evidence type="ECO:0000259" key="7">
    <source>
        <dbReference type="PROSITE" id="PS50975"/>
    </source>
</evidence>
<reference evidence="10" key="1">
    <citation type="submission" date="2018-01" db="EMBL/GenBank/DDBJ databases">
        <title>Genomic characterization of Leptospira inadai serogroup Lyme isolated from captured rat in Brazil and comparative analysis with human reference strain.</title>
        <authorList>
            <person name="Moreno L.Z."/>
            <person name="Loureiro A.P."/>
            <person name="Miraglia F."/>
            <person name="Kremer F.S."/>
            <person name="Eslabao M.R."/>
            <person name="Dellagostin O.A."/>
            <person name="Lilenbaum W."/>
            <person name="Moreno A.M."/>
        </authorList>
    </citation>
    <scope>NUCLEOTIDE SEQUENCE [LARGE SCALE GENOMIC DNA]</scope>
    <source>
        <strain evidence="10">M34/99</strain>
    </source>
</reference>
<dbReference type="InterPro" id="IPR001882">
    <property type="entry name" value="Biotin_BS"/>
</dbReference>
<dbReference type="Pfam" id="PF01039">
    <property type="entry name" value="Carboxyl_trans"/>
    <property type="match status" value="3"/>
</dbReference>
<dbReference type="CDD" id="cd06850">
    <property type="entry name" value="biotinyl_domain"/>
    <property type="match status" value="1"/>
</dbReference>
<dbReference type="InterPro" id="IPR005481">
    <property type="entry name" value="BC-like_N"/>
</dbReference>
<dbReference type="Gene3D" id="3.90.226.10">
    <property type="entry name" value="2-enoyl-CoA Hydratase, Chain A, domain 1"/>
    <property type="match status" value="2"/>
</dbReference>
<gene>
    <name evidence="10" type="ORF">BES34_018520</name>
</gene>
<dbReference type="Pfam" id="PF02785">
    <property type="entry name" value="Biotin_carb_C"/>
    <property type="match status" value="1"/>
</dbReference>
<evidence type="ECO:0000256" key="4">
    <source>
        <dbReference type="ARBA" id="ARBA00022840"/>
    </source>
</evidence>
<keyword evidence="11" id="KW-1185">Reference proteome</keyword>
<sequence length="1981" mass="223515">MNSEEKIDIGNTFDFSDIESFRDLFRTKNKRLSNTVRNRREREGRLQKVLIANRGEIAKRFFLALHEEGIRSVAVVADQDRGQSWFEFADEVIYIGEAKNYANIPAICAAVLESGANAVYPGYGFLSENYRFVDRLREIEKFYGHEIIFMGPKASVMRSVGNKLDARNLAIQNGIPLFQGSGSISGLEEAESEAKRIGFPVILKLDAGGGGKGMIVMRSIEELPPAIESAVRIGRNSYGNDTFYLEKYIEHPAHFEVQIFNGVAVGIRKCAVQRRNQKIIEESGESFLPPNTQLQLLSSAEKLASISGYSERCGAGTVEFLLDRQTGQFGFLEMNTRLQVEYAVTDQSLGIDLAKWQIFLFDEREQKIPYHSVLRMRFRERDHSIQCRIYAEDPYQNYSPSPGKIRELELPTFNGIRCDFGFKKGDVIPGDFDPMIGKLVSFGKDRSEALLRMERALSELYLSGITSNIEQLLSVVRHHRFIEGDYDNRLLEEYPELTATDHSLFEESVIFACISETLKNEGESVSDVFRKRDLTKILYSYDSKESPYHYKVWIDETSYHIFLLRIGLREFLIGGDSLPTRKIEVSRSSPDGRQFLAESKGRSVSVRIDAKPNFHLIRFSDSSGKLHYSRLRIASEDQKERGDEQGVLRSPFQGTFVKLFEDPRTKKTWSEGSVIKQGDPLLVISAMKMETILKSPADGVVSYLIENGNLSKLVRGATAAGQVLGKSFSEGEVLAKIRSEIRTEEITSGSSTGIDRSISADRSIMEQWNKISKAAEDQHSLIHAQTLETGKQRKELLRILYSLILGFSSGSETEAKIANLFSSMDVSRIGKESKEAEEWAELPAVLLKYVVLLRRLFSSDFGSSHSHFGELQRSLLNWDTEGFKPYKGTSRLLSRAFSFYEVKPWVSFRRLKEQGEAFYFILIAYKNLMNYSKLYSNILEKLSSFLPTSKLVNLHLHELLALEERERDPMFEAIVRRILSVRKTSDFNAPEGVRTLSKRNISKYIRFMKNPWTLVSDSSANESGSIPSFNDTLPLIPENISERMGSTLLSKLEYWKGLGKISRLESRTENKFLYSFKMKNKMEYILFAFFPARALTREWNELDQAFHFPELESQAISGAALLRAADRIRRAASFRMELIVSESEALSNARRIDPSEYYETLNQTASSMMEFFLQGTFSSLTLEISDVNAIHNKRYSFFFRDGKLRIDSLGRDDFRFPYAEVCDSKDRKLYEKGKWPLERWVEETFDPGSFEEVLVPGLDFEEKGDPDSSERIPIGAKIYIGSIAGNEAVFFLKDSRIAGGATGDKEGKKYLAGAYIAYRKDVPFYVWNDGAGANIKEGMVSLNRAAEGFFINALLAHRSSAGEFQAAIRSHNDLEVRKLCERLEKAQNLGFRAYQSEDRPKFCFVVAVGVGSSTGLDVYGSSQASLQVLLDEEQSYRVLTGAAVIESVTGETFTNYEIGGAKIMGRGTGTVDFVANDKLHLISYIRKIQSILHEVEDCSKILKIKNIRKNKNLNLATEILSESELRSVSDSGEFLPIKANYSGSESLVAGIFRFGGMPITVLGPRTEFGFHSFAALVKAKETLRIARKTGTGLLLIYGKKWFRSEYIEDSESFRVRKDFQKSLQEFAAPLVHIVKDTSGISLTELSSIGDVWILVRPKRQKNRGNEEAFRQSSEMEKAATIVVDTDEEAYYKAASVFRLIHYRTIMDSGSAPKKPALPEDSAKSYDMRQFLAESILDSDSFVEFYESDPGTSLVTGLGRISGRTVGIIADQPKDGGAPDAYGTDKFRVFMEFLNKFDIPLVMLSDAPGFVPGTKQERLRIQQIGGESLDVNVLSQNPVVSIVLRQNYGGRQIHAFSGFLRPGISYYSWRSGTLAVMGAFSAFDLFQGAKVAKLREEGKTLEIENLRKEFLDSFKQKAQASSDAFKSGVLDGVFESLSELRSVILDGLDSAREKRKSWMEQKNRRSLGEVFSKSDLRVIKRT</sequence>
<dbReference type="PROSITE" id="PS00188">
    <property type="entry name" value="BIOTIN"/>
    <property type="match status" value="1"/>
</dbReference>
<comment type="cofactor">
    <cofactor evidence="1">
        <name>biotin</name>
        <dbReference type="ChEBI" id="CHEBI:57586"/>
    </cofactor>
</comment>
<dbReference type="InterPro" id="IPR000089">
    <property type="entry name" value="Biotin_lipoyl"/>
</dbReference>
<dbReference type="PANTHER" id="PTHR18866">
    <property type="entry name" value="CARBOXYLASE:PYRUVATE/ACETYL-COA/PROPIONYL-COA CARBOXYLASE"/>
    <property type="match status" value="1"/>
</dbReference>
<evidence type="ECO:0000256" key="3">
    <source>
        <dbReference type="ARBA" id="ARBA00022741"/>
    </source>
</evidence>
<evidence type="ECO:0000256" key="2">
    <source>
        <dbReference type="ARBA" id="ARBA00022598"/>
    </source>
</evidence>
<evidence type="ECO:0000256" key="1">
    <source>
        <dbReference type="ARBA" id="ARBA00001953"/>
    </source>
</evidence>
<dbReference type="InterPro" id="IPR005479">
    <property type="entry name" value="CPAse_ATP-bd"/>
</dbReference>
<dbReference type="Pfam" id="PF00289">
    <property type="entry name" value="Biotin_carb_N"/>
    <property type="match status" value="1"/>
</dbReference>
<evidence type="ECO:0000256" key="6">
    <source>
        <dbReference type="PROSITE-ProRule" id="PRU00409"/>
    </source>
</evidence>
<dbReference type="RefSeq" id="WP_010412372.1">
    <property type="nucleotide sequence ID" value="NZ_MCRM02000027.1"/>
</dbReference>
<dbReference type="PANTHER" id="PTHR18866:SF127">
    <property type="match status" value="1"/>
</dbReference>
<dbReference type="InterPro" id="IPR016185">
    <property type="entry name" value="PreATP-grasp_dom_sf"/>
</dbReference>
<evidence type="ECO:0000256" key="5">
    <source>
        <dbReference type="ARBA" id="ARBA00023267"/>
    </source>
</evidence>
<dbReference type="SUPFAM" id="SSF56059">
    <property type="entry name" value="Glutathione synthetase ATP-binding domain-like"/>
    <property type="match status" value="1"/>
</dbReference>